<name>A0A1X0IZJ0_MYCRH</name>
<dbReference type="Pfam" id="PF11716">
    <property type="entry name" value="MDMPI_N"/>
    <property type="match status" value="1"/>
</dbReference>
<evidence type="ECO:0000313" key="3">
    <source>
        <dbReference type="EMBL" id="ORB54619.1"/>
    </source>
</evidence>
<dbReference type="Gene3D" id="1.20.120.450">
    <property type="entry name" value="dinb family like domain"/>
    <property type="match status" value="1"/>
</dbReference>
<dbReference type="PANTHER" id="PTHR40758">
    <property type="entry name" value="CONSERVED PROTEIN"/>
    <property type="match status" value="1"/>
</dbReference>
<dbReference type="GO" id="GO:0046872">
    <property type="term" value="F:metal ion binding"/>
    <property type="evidence" value="ECO:0007669"/>
    <property type="project" value="InterPro"/>
</dbReference>
<proteinExistence type="predicted"/>
<comment type="caution">
    <text evidence="3">The sequence shown here is derived from an EMBL/GenBank/DDBJ whole genome shotgun (WGS) entry which is preliminary data.</text>
</comment>
<evidence type="ECO:0000313" key="4">
    <source>
        <dbReference type="Proteomes" id="UP000192534"/>
    </source>
</evidence>
<dbReference type="Pfam" id="PF07398">
    <property type="entry name" value="MDMPI_C"/>
    <property type="match status" value="1"/>
</dbReference>
<gene>
    <name evidence="3" type="ORF">BST42_07305</name>
</gene>
<feature type="domain" description="Mycothiol-dependent maleylpyruvate isomerase metal-binding" evidence="2">
    <location>
        <begin position="6"/>
        <end position="130"/>
    </location>
</feature>
<accession>A0A1X0IZJ0</accession>
<dbReference type="EMBL" id="MVIH01000003">
    <property type="protein sequence ID" value="ORB54619.1"/>
    <property type="molecule type" value="Genomic_DNA"/>
</dbReference>
<feature type="domain" description="MDMPI C-terminal" evidence="1">
    <location>
        <begin position="143"/>
        <end position="246"/>
    </location>
</feature>
<dbReference type="AlphaFoldDB" id="A0A1X0IZJ0"/>
<evidence type="ECO:0008006" key="5">
    <source>
        <dbReference type="Google" id="ProtNLM"/>
    </source>
</evidence>
<keyword evidence="4" id="KW-1185">Reference proteome</keyword>
<dbReference type="InterPro" id="IPR024344">
    <property type="entry name" value="MDMPI_metal-binding"/>
</dbReference>
<dbReference type="OrthoDB" id="3671213at2"/>
<dbReference type="NCBIfam" id="TIGR03083">
    <property type="entry name" value="maleylpyruvate isomerase family mycothiol-dependent enzyme"/>
    <property type="match status" value="1"/>
</dbReference>
<dbReference type="InterPro" id="IPR010872">
    <property type="entry name" value="MDMPI_C-term_domain"/>
</dbReference>
<organism evidence="3 4">
    <name type="scientific">Mycolicibacterium rhodesiae</name>
    <name type="common">Mycobacterium rhodesiae</name>
    <dbReference type="NCBI Taxonomy" id="36814"/>
    <lineage>
        <taxon>Bacteria</taxon>
        <taxon>Bacillati</taxon>
        <taxon>Actinomycetota</taxon>
        <taxon>Actinomycetes</taxon>
        <taxon>Mycobacteriales</taxon>
        <taxon>Mycobacteriaceae</taxon>
        <taxon>Mycolicibacterium</taxon>
    </lineage>
</organism>
<dbReference type="InterPro" id="IPR017517">
    <property type="entry name" value="Maleyloyr_isom"/>
</dbReference>
<dbReference type="InterPro" id="IPR034660">
    <property type="entry name" value="DinB/YfiT-like"/>
</dbReference>
<sequence length="254" mass="27524">MDFATALIAENTALADLLRDADLSIPVPTCPEWTLEQLMRHVGRGDRWCAQIVAEQSMDFIDPRTVEGGKPPAGRDNEIAWLQAGPRQLIDAVAATGAETPVWTFLGPRPAAWWIRRRLHEAVVHRADVAIALGVGFEVEPAVAADAITEWLERVEIQADEEGPAGGDRPVADEHSIHLHATDPGLGEAGEWTILGRPDGIAVEQGHGKATVALRGPARDLLLAIVRRRSAAEQGLEVFGDAGVWDTWLARTPF</sequence>
<dbReference type="Proteomes" id="UP000192534">
    <property type="component" value="Unassembled WGS sequence"/>
</dbReference>
<evidence type="ECO:0000259" key="1">
    <source>
        <dbReference type="Pfam" id="PF07398"/>
    </source>
</evidence>
<dbReference type="PANTHER" id="PTHR40758:SF1">
    <property type="entry name" value="CONSERVED PROTEIN"/>
    <property type="match status" value="1"/>
</dbReference>
<dbReference type="GO" id="GO:0005886">
    <property type="term" value="C:plasma membrane"/>
    <property type="evidence" value="ECO:0007669"/>
    <property type="project" value="TreeGrafter"/>
</dbReference>
<dbReference type="RefSeq" id="WP_083117930.1">
    <property type="nucleotide sequence ID" value="NZ_JACKUO010000022.1"/>
</dbReference>
<dbReference type="SUPFAM" id="SSF109854">
    <property type="entry name" value="DinB/YfiT-like putative metalloenzymes"/>
    <property type="match status" value="1"/>
</dbReference>
<reference evidence="3 4" key="1">
    <citation type="submission" date="2016-12" db="EMBL/GenBank/DDBJ databases">
        <title>The new phylogeny of genus Mycobacterium.</title>
        <authorList>
            <person name="Tortoli E."/>
            <person name="Trovato A."/>
            <person name="Cirillo D.M."/>
        </authorList>
    </citation>
    <scope>NUCLEOTIDE SEQUENCE [LARGE SCALE GENOMIC DNA]</scope>
    <source>
        <strain evidence="3 4">DSM 44223</strain>
    </source>
</reference>
<protein>
    <recommendedName>
        <fullName evidence="5">Maleylpyruvate isomerase family mycothiol-dependent enzyme</fullName>
    </recommendedName>
</protein>
<evidence type="ECO:0000259" key="2">
    <source>
        <dbReference type="Pfam" id="PF11716"/>
    </source>
</evidence>